<dbReference type="GeneID" id="18814418"/>
<dbReference type="OrthoDB" id="2793736at2759"/>
<reference evidence="2" key="1">
    <citation type="submission" date="2011-04" db="EMBL/GenBank/DDBJ databases">
        <title>Evolution of plant cell wall degrading machinery underlies the functional diversity of forest fungi.</title>
        <authorList>
            <consortium name="US DOE Joint Genome Institute (JGI-PGF)"/>
            <person name="Eastwood D.C."/>
            <person name="Floudas D."/>
            <person name="Binder M."/>
            <person name="Majcherczyk A."/>
            <person name="Schneider P."/>
            <person name="Aerts A."/>
            <person name="Asiegbu F.O."/>
            <person name="Baker S.E."/>
            <person name="Barry K."/>
            <person name="Bendiksby M."/>
            <person name="Blumentritt M."/>
            <person name="Coutinho P.M."/>
            <person name="Cullen D."/>
            <person name="Cullen D."/>
            <person name="Gathman A."/>
            <person name="Goodell B."/>
            <person name="Henrissat B."/>
            <person name="Ihrmark K."/>
            <person name="Kauserud H."/>
            <person name="Kohler A."/>
            <person name="LaButti K."/>
            <person name="Lapidus A."/>
            <person name="Lavin J.L."/>
            <person name="Lee Y.-H."/>
            <person name="Lindquist E."/>
            <person name="Lilly W."/>
            <person name="Lucas S."/>
            <person name="Morin E."/>
            <person name="Murat C."/>
            <person name="Oguiza J.A."/>
            <person name="Park J."/>
            <person name="Pisabarro A.G."/>
            <person name="Riley R."/>
            <person name="Rosling A."/>
            <person name="Salamov A."/>
            <person name="Schmidt O."/>
            <person name="Schmutz J."/>
            <person name="Skrede I."/>
            <person name="Stenlid J."/>
            <person name="Wiebenga A."/>
            <person name="Xie X."/>
            <person name="Kues U."/>
            <person name="Hibbett D.S."/>
            <person name="Hoffmeister D."/>
            <person name="Hogberg N."/>
            <person name="Martin F."/>
            <person name="Grigoriev I.V."/>
            <person name="Watkinson S.C."/>
        </authorList>
    </citation>
    <scope>NUCLEOTIDE SEQUENCE</scope>
    <source>
        <strain evidence="2">S7.9</strain>
    </source>
</reference>
<dbReference type="AlphaFoldDB" id="F8NJU2"/>
<protein>
    <submittedName>
        <fullName evidence="2">Uncharacterized protein</fullName>
    </submittedName>
</protein>
<feature type="compositionally biased region" description="Polar residues" evidence="1">
    <location>
        <begin position="146"/>
        <end position="162"/>
    </location>
</feature>
<gene>
    <name evidence="2" type="ORF">SERLADRAFT_434593</name>
</gene>
<evidence type="ECO:0000256" key="1">
    <source>
        <dbReference type="SAM" id="MobiDB-lite"/>
    </source>
</evidence>
<name>F8NJU2_SERL9</name>
<evidence type="ECO:0000313" key="2">
    <source>
        <dbReference type="EMBL" id="EGO28678.1"/>
    </source>
</evidence>
<dbReference type="HOGENOM" id="CLU_093921_0_0_1"/>
<organism>
    <name type="scientific">Serpula lacrymans var. lacrymans (strain S7.9)</name>
    <name type="common">Dry rot fungus</name>
    <dbReference type="NCBI Taxonomy" id="578457"/>
    <lineage>
        <taxon>Eukaryota</taxon>
        <taxon>Fungi</taxon>
        <taxon>Dikarya</taxon>
        <taxon>Basidiomycota</taxon>
        <taxon>Agaricomycotina</taxon>
        <taxon>Agaricomycetes</taxon>
        <taxon>Agaricomycetidae</taxon>
        <taxon>Boletales</taxon>
        <taxon>Coniophorineae</taxon>
        <taxon>Serpulaceae</taxon>
        <taxon>Serpula</taxon>
    </lineage>
</organism>
<proteinExistence type="predicted"/>
<sequence>MSADISPTVDLQKSSVDIARRLSCLQYFLSAAGELLTCSRLALSEFKRHGKKIIALMEIARTTLTRAGLKLHLFTSCSASFLPYKSVYFKLLLLLRFKRNNFTADLQGRLKRLLLPLSTRLVIRCKIDPYSQLGLDESLIKAGSCPSQRQWTLPGSSGTTSTARKHEVPDKVMLPPDAFPVDSEQGDSRNRTSTKFLYGTSTARSRPVHRQHPNRETKLWDSGTENSPPAVRSGPFPGRRNFGIFCGGRKTGFQSRGQIRFSSAKVTGRD</sequence>
<feature type="compositionally biased region" description="Polar residues" evidence="1">
    <location>
        <begin position="191"/>
        <end position="204"/>
    </location>
</feature>
<dbReference type="EMBL" id="GL945430">
    <property type="protein sequence ID" value="EGO28678.1"/>
    <property type="molecule type" value="Genomic_DNA"/>
</dbReference>
<dbReference type="Proteomes" id="UP000008064">
    <property type="component" value="Unassembled WGS sequence"/>
</dbReference>
<accession>F8NJU2</accession>
<feature type="region of interest" description="Disordered" evidence="1">
    <location>
        <begin position="146"/>
        <end position="238"/>
    </location>
</feature>
<dbReference type="KEGG" id="sla:SERLADRAFT_434593"/>
<dbReference type="RefSeq" id="XP_007314877.1">
    <property type="nucleotide sequence ID" value="XM_007314815.1"/>
</dbReference>